<keyword evidence="12" id="KW-1185">Reference proteome</keyword>
<evidence type="ECO:0000256" key="6">
    <source>
        <dbReference type="ARBA" id="ARBA00022786"/>
    </source>
</evidence>
<dbReference type="PROSITE" id="PS50089">
    <property type="entry name" value="ZF_RING_2"/>
    <property type="match status" value="1"/>
</dbReference>
<keyword evidence="3" id="KW-0808">Transferase</keyword>
<evidence type="ECO:0000259" key="10">
    <source>
        <dbReference type="PROSITE" id="PS50089"/>
    </source>
</evidence>
<feature type="region of interest" description="Disordered" evidence="9">
    <location>
        <begin position="317"/>
        <end position="350"/>
    </location>
</feature>
<dbReference type="InterPro" id="IPR013083">
    <property type="entry name" value="Znf_RING/FYVE/PHD"/>
</dbReference>
<comment type="catalytic activity">
    <reaction evidence="1">
        <text>S-ubiquitinyl-[E2 ubiquitin-conjugating enzyme]-L-cysteine + [acceptor protein]-L-lysine = [E2 ubiquitin-conjugating enzyme]-L-cysteine + N(6)-ubiquitinyl-[acceptor protein]-L-lysine.</text>
        <dbReference type="EC" id="2.3.2.27"/>
    </reaction>
</comment>
<evidence type="ECO:0000256" key="7">
    <source>
        <dbReference type="ARBA" id="ARBA00022833"/>
    </source>
</evidence>
<protein>
    <recommendedName>
        <fullName evidence="2">RING-type E3 ubiquitin transferase</fullName>
        <ecNumber evidence="2">2.3.2.27</ecNumber>
    </recommendedName>
</protein>
<keyword evidence="4" id="KW-0479">Metal-binding</keyword>
<keyword evidence="5 8" id="KW-0863">Zinc-finger</keyword>
<proteinExistence type="predicted"/>
<evidence type="ECO:0000256" key="3">
    <source>
        <dbReference type="ARBA" id="ARBA00022679"/>
    </source>
</evidence>
<feature type="compositionally biased region" description="Polar residues" evidence="9">
    <location>
        <begin position="317"/>
        <end position="330"/>
    </location>
</feature>
<dbReference type="EC" id="2.3.2.27" evidence="2"/>
<dbReference type="PANTHER" id="PTHR22937:SF65">
    <property type="entry name" value="E3 UBIQUITIN-PROTEIN LIGASE ARK2C"/>
    <property type="match status" value="1"/>
</dbReference>
<feature type="domain" description="RING-type" evidence="10">
    <location>
        <begin position="546"/>
        <end position="587"/>
    </location>
</feature>
<keyword evidence="6" id="KW-0833">Ubl conjugation pathway</keyword>
<dbReference type="SMART" id="SM00184">
    <property type="entry name" value="RING"/>
    <property type="match status" value="1"/>
</dbReference>
<organism evidence="11 12">
    <name type="scientific">Sphagnum jensenii</name>
    <dbReference type="NCBI Taxonomy" id="128206"/>
    <lineage>
        <taxon>Eukaryota</taxon>
        <taxon>Viridiplantae</taxon>
        <taxon>Streptophyta</taxon>
        <taxon>Embryophyta</taxon>
        <taxon>Bryophyta</taxon>
        <taxon>Sphagnophytina</taxon>
        <taxon>Sphagnopsida</taxon>
        <taxon>Sphagnales</taxon>
        <taxon>Sphagnaceae</taxon>
        <taxon>Sphagnum</taxon>
    </lineage>
</organism>
<feature type="region of interest" description="Disordered" evidence="9">
    <location>
        <begin position="1"/>
        <end position="39"/>
    </location>
</feature>
<dbReference type="Proteomes" id="UP001497444">
    <property type="component" value="Chromosome 1"/>
</dbReference>
<accession>A0ABP0VP56</accession>
<sequence>MDETGESSAGGQGVYTQNYGKGPESRGLSGPVLESTGMDGEANMAMGLSTQLVSNEVVMRSGQEQPDSDCDLFQEMGGRSGLDFLVGRGSVPGNSVKEYIFPSRAGHAAENVGAWSGMHGVPPFGSRQAQAGVGAAYPGGNIGSTGIDERQVDNIVGSTSSSSLNFVFRDCQNPHNGGRNRHSVRSNNLHSTPEIGTYGFGTPGNSTRSSACKRKSCAPVVACSSSYQSGSLRRGGLQESYDGRAVGVTAPRRSETTSSSTGARERPTLRYSSARNLANRASSSQLGAAVAAETSVHNQGINYHSLEPMSLAAPLPSNSVFPTMQTNPAAPSSSSTLRPPSHPPSLRSRLQGSTAHTLLPSMCTPGATSSRLSTPFHPSLLAPSVDSLPSAASLLQGSMLSRLSAPGVRERSFSSVAESLLGMPLRGLHLSAGDGAHQPRLVAEGLAEILLALERVERDEDLTYEQLLMLEATLLFGGMGLHDQHSDLRLDVDNMSYEELLALEERIGNVSTGVTAEVVAQKLKRSQYSSLDVVVARFSEECDIKCSICQEEYVEGDELGKIECGHGYHVSCIQQWLMQKNQCPICKAAAFS</sequence>
<evidence type="ECO:0000256" key="9">
    <source>
        <dbReference type="SAM" id="MobiDB-lite"/>
    </source>
</evidence>
<evidence type="ECO:0000256" key="4">
    <source>
        <dbReference type="ARBA" id="ARBA00022723"/>
    </source>
</evidence>
<gene>
    <name evidence="11" type="ORF">CSSPJE1EN1_LOCUS1587</name>
</gene>
<evidence type="ECO:0000256" key="5">
    <source>
        <dbReference type="ARBA" id="ARBA00022771"/>
    </source>
</evidence>
<name>A0ABP0VP56_9BRYO</name>
<feature type="region of interest" description="Disordered" evidence="9">
    <location>
        <begin position="228"/>
        <end position="270"/>
    </location>
</feature>
<dbReference type="InterPro" id="IPR045191">
    <property type="entry name" value="MBR1/2-like"/>
</dbReference>
<dbReference type="Gene3D" id="3.30.40.10">
    <property type="entry name" value="Zinc/RING finger domain, C3HC4 (zinc finger)"/>
    <property type="match status" value="1"/>
</dbReference>
<dbReference type="SUPFAM" id="SSF57850">
    <property type="entry name" value="RING/U-box"/>
    <property type="match status" value="1"/>
</dbReference>
<evidence type="ECO:0000256" key="8">
    <source>
        <dbReference type="PROSITE-ProRule" id="PRU00175"/>
    </source>
</evidence>
<reference evidence="11 12" key="1">
    <citation type="submission" date="2024-02" db="EMBL/GenBank/DDBJ databases">
        <authorList>
            <consortium name="ELIXIR-Norway"/>
            <consortium name="Elixir Norway"/>
        </authorList>
    </citation>
    <scope>NUCLEOTIDE SEQUENCE [LARGE SCALE GENOMIC DNA]</scope>
</reference>
<dbReference type="Pfam" id="PF13639">
    <property type="entry name" value="zf-RING_2"/>
    <property type="match status" value="1"/>
</dbReference>
<evidence type="ECO:0000256" key="1">
    <source>
        <dbReference type="ARBA" id="ARBA00000900"/>
    </source>
</evidence>
<dbReference type="PANTHER" id="PTHR22937">
    <property type="entry name" value="E3 UBIQUITIN-PROTEIN LIGASE RNF165"/>
    <property type="match status" value="1"/>
</dbReference>
<dbReference type="EMBL" id="OZ020096">
    <property type="protein sequence ID" value="CAK9256109.1"/>
    <property type="molecule type" value="Genomic_DNA"/>
</dbReference>
<feature type="compositionally biased region" description="Low complexity" evidence="9">
    <location>
        <begin position="331"/>
        <end position="350"/>
    </location>
</feature>
<evidence type="ECO:0000313" key="11">
    <source>
        <dbReference type="EMBL" id="CAK9256109.1"/>
    </source>
</evidence>
<evidence type="ECO:0000256" key="2">
    <source>
        <dbReference type="ARBA" id="ARBA00012483"/>
    </source>
</evidence>
<evidence type="ECO:0000313" key="12">
    <source>
        <dbReference type="Proteomes" id="UP001497444"/>
    </source>
</evidence>
<keyword evidence="7" id="KW-0862">Zinc</keyword>
<dbReference type="InterPro" id="IPR001841">
    <property type="entry name" value="Znf_RING"/>
</dbReference>